<sequence>MNKDNKATLPSPFERVLPKELKVGKDKLILRLDFYGEVIVMQDVETKGGAFRIISPHELSHALASELSFTSGLLPANTLWWTNTRSGPRIAIWVEPGVRKLAFAEEYNQPPKRYTIPLPGLIFLCNQGQPPDVWAAFHRPKGPKDKVYHAPFPNLYHDGRSCPGSNVYPDLIEDIPDSFLRSFFSHAVSSSGRSKKYPNKITELWKKLDKEKKETYPMSDLVYAHVLVGDLMRR</sequence>
<name>A0A0F9NR74_9ZZZZ</name>
<dbReference type="EMBL" id="LAZR01003801">
    <property type="protein sequence ID" value="KKN14587.1"/>
    <property type="molecule type" value="Genomic_DNA"/>
</dbReference>
<dbReference type="InterPro" id="IPR032787">
    <property type="entry name" value="Prok-E2_D"/>
</dbReference>
<gene>
    <name evidence="1" type="ORF">LCGC14_0994480</name>
</gene>
<protein>
    <recommendedName>
        <fullName evidence="2">PRTRC system protein B</fullName>
    </recommendedName>
</protein>
<accession>A0A0F9NR74</accession>
<evidence type="ECO:0000313" key="1">
    <source>
        <dbReference type="EMBL" id="KKN14587.1"/>
    </source>
</evidence>
<organism evidence="1">
    <name type="scientific">marine sediment metagenome</name>
    <dbReference type="NCBI Taxonomy" id="412755"/>
    <lineage>
        <taxon>unclassified sequences</taxon>
        <taxon>metagenomes</taxon>
        <taxon>ecological metagenomes</taxon>
    </lineage>
</organism>
<comment type="caution">
    <text evidence="1">The sequence shown here is derived from an EMBL/GenBank/DDBJ whole genome shotgun (WGS) entry which is preliminary data.</text>
</comment>
<dbReference type="AlphaFoldDB" id="A0A0F9NR74"/>
<proteinExistence type="predicted"/>
<dbReference type="Pfam" id="PF14460">
    <property type="entry name" value="Prok-E2_D"/>
    <property type="match status" value="1"/>
</dbReference>
<reference evidence="1" key="1">
    <citation type="journal article" date="2015" name="Nature">
        <title>Complex archaea that bridge the gap between prokaryotes and eukaryotes.</title>
        <authorList>
            <person name="Spang A."/>
            <person name="Saw J.H."/>
            <person name="Jorgensen S.L."/>
            <person name="Zaremba-Niedzwiedzka K."/>
            <person name="Martijn J."/>
            <person name="Lind A.E."/>
            <person name="van Eijk R."/>
            <person name="Schleper C."/>
            <person name="Guy L."/>
            <person name="Ettema T.J."/>
        </authorList>
    </citation>
    <scope>NUCLEOTIDE SEQUENCE</scope>
</reference>
<evidence type="ECO:0008006" key="2">
    <source>
        <dbReference type="Google" id="ProtNLM"/>
    </source>
</evidence>